<evidence type="ECO:0000256" key="11">
    <source>
        <dbReference type="ARBA" id="ARBA00023004"/>
    </source>
</evidence>
<dbReference type="Pfam" id="PF22634">
    <property type="entry name" value="POL2_thumb"/>
    <property type="match status" value="1"/>
</dbReference>
<dbReference type="Proteomes" id="UP001307889">
    <property type="component" value="Chromosome 11"/>
</dbReference>
<dbReference type="Pfam" id="PF23250">
    <property type="entry name" value="zf_DPOE_2"/>
    <property type="match status" value="1"/>
</dbReference>
<reference evidence="18 19" key="1">
    <citation type="submission" date="2023-09" db="EMBL/GenBank/DDBJ databases">
        <title>Nesidiocoris tenuis whole genome shotgun sequence.</title>
        <authorList>
            <person name="Shibata T."/>
            <person name="Shimoda M."/>
            <person name="Kobayashi T."/>
            <person name="Uehara T."/>
        </authorList>
    </citation>
    <scope>NUCLEOTIDE SEQUENCE [LARGE SCALE GENOMIC DNA]</scope>
    <source>
        <strain evidence="18 19">Japan</strain>
    </source>
</reference>
<evidence type="ECO:0000256" key="7">
    <source>
        <dbReference type="ARBA" id="ARBA00022723"/>
    </source>
</evidence>
<dbReference type="InterPro" id="IPR013697">
    <property type="entry name" value="DNA_pol_e_suA_C"/>
</dbReference>
<dbReference type="SMART" id="SM00486">
    <property type="entry name" value="POLBc"/>
    <property type="match status" value="1"/>
</dbReference>
<keyword evidence="13 15" id="KW-0238">DNA-binding</keyword>
<comment type="function">
    <text evidence="15">DNA polymerase II participates in chromosomal DNA replication.</text>
</comment>
<dbReference type="SMART" id="SM01159">
    <property type="entry name" value="DUF1744"/>
    <property type="match status" value="1"/>
</dbReference>
<dbReference type="EC" id="2.7.7.7" evidence="15"/>
<evidence type="ECO:0000256" key="6">
    <source>
        <dbReference type="ARBA" id="ARBA00022705"/>
    </source>
</evidence>
<dbReference type="Pfam" id="PF22912">
    <property type="entry name" value="zf-DPOE"/>
    <property type="match status" value="1"/>
</dbReference>
<keyword evidence="12 15" id="KW-0411">Iron-sulfur</keyword>
<feature type="region of interest" description="Disordered" evidence="16">
    <location>
        <begin position="1"/>
        <end position="31"/>
    </location>
</feature>
<evidence type="ECO:0000256" key="4">
    <source>
        <dbReference type="ARBA" id="ARBA00022679"/>
    </source>
</evidence>
<evidence type="ECO:0000313" key="19">
    <source>
        <dbReference type="Proteomes" id="UP001307889"/>
    </source>
</evidence>
<dbReference type="InterPro" id="IPR023211">
    <property type="entry name" value="DNA_pol_palm_dom_sf"/>
</dbReference>
<dbReference type="Gene3D" id="1.10.132.60">
    <property type="entry name" value="DNA polymerase family B, C-terminal domain"/>
    <property type="match status" value="1"/>
</dbReference>
<evidence type="ECO:0000256" key="13">
    <source>
        <dbReference type="ARBA" id="ARBA00023125"/>
    </source>
</evidence>
<dbReference type="SUPFAM" id="SSF56672">
    <property type="entry name" value="DNA/RNA polymerases"/>
    <property type="match status" value="1"/>
</dbReference>
<evidence type="ECO:0000256" key="3">
    <source>
        <dbReference type="ARBA" id="ARBA00022485"/>
    </source>
</evidence>
<dbReference type="CDD" id="cd05779">
    <property type="entry name" value="DNA_polB_epsilon_exo"/>
    <property type="match status" value="1"/>
</dbReference>
<dbReference type="EMBL" id="AP028919">
    <property type="protein sequence ID" value="BET00192.1"/>
    <property type="molecule type" value="Genomic_DNA"/>
</dbReference>
<evidence type="ECO:0000259" key="17">
    <source>
        <dbReference type="SMART" id="SM01159"/>
    </source>
</evidence>
<evidence type="ECO:0000256" key="12">
    <source>
        <dbReference type="ARBA" id="ARBA00023014"/>
    </source>
</evidence>
<feature type="region of interest" description="Disordered" evidence="16">
    <location>
        <begin position="1928"/>
        <end position="1947"/>
    </location>
</feature>
<feature type="compositionally biased region" description="Basic and acidic residues" evidence="16">
    <location>
        <begin position="11"/>
        <end position="31"/>
    </location>
</feature>
<protein>
    <recommendedName>
        <fullName evidence="15">DNA polymerase epsilon catalytic subunit</fullName>
        <ecNumber evidence="15">2.7.7.7</ecNumber>
    </recommendedName>
</protein>
<dbReference type="Pfam" id="PF03104">
    <property type="entry name" value="DNA_pol_B_exo1"/>
    <property type="match status" value="1"/>
</dbReference>
<keyword evidence="5 15" id="KW-0548">Nucleotidyltransferase</keyword>
<keyword evidence="4 15" id="KW-0808">Transferase</keyword>
<gene>
    <name evidence="18" type="ORF">NTJ_13004</name>
</gene>
<dbReference type="InterPro" id="IPR012337">
    <property type="entry name" value="RNaseH-like_sf"/>
</dbReference>
<keyword evidence="14 15" id="KW-0539">Nucleus</keyword>
<dbReference type="PANTHER" id="PTHR10670:SF0">
    <property type="entry name" value="DNA POLYMERASE EPSILON CATALYTIC SUBUNIT A"/>
    <property type="match status" value="1"/>
</dbReference>
<keyword evidence="6 15" id="KW-0235">DNA replication</keyword>
<feature type="region of interest" description="Disordered" evidence="16">
    <location>
        <begin position="1181"/>
        <end position="1251"/>
    </location>
</feature>
<feature type="domain" description="DNA polymerase epsilon catalytic subunit A C-terminal" evidence="17">
    <location>
        <begin position="1522"/>
        <end position="1921"/>
    </location>
</feature>
<dbReference type="Gene3D" id="3.30.420.10">
    <property type="entry name" value="Ribonuclease H-like superfamily/Ribonuclease H"/>
    <property type="match status" value="1"/>
</dbReference>
<dbReference type="PANTHER" id="PTHR10670">
    <property type="entry name" value="DNA POLYMERASE EPSILON CATALYTIC SUBUNIT A"/>
    <property type="match status" value="1"/>
</dbReference>
<dbReference type="InterPro" id="IPR036397">
    <property type="entry name" value="RNaseH_sf"/>
</dbReference>
<comment type="subcellular location">
    <subcellularLocation>
        <location evidence="1 15">Nucleus</location>
    </subcellularLocation>
</comment>
<dbReference type="InterPro" id="IPR043502">
    <property type="entry name" value="DNA/RNA_pol_sf"/>
</dbReference>
<keyword evidence="7 15" id="KW-0479">Metal-binding</keyword>
<evidence type="ECO:0000256" key="10">
    <source>
        <dbReference type="ARBA" id="ARBA00022932"/>
    </source>
</evidence>
<evidence type="ECO:0000256" key="15">
    <source>
        <dbReference type="RuleBase" id="RU365029"/>
    </source>
</evidence>
<dbReference type="Gene3D" id="3.30.342.10">
    <property type="entry name" value="DNA Polymerase, chain B, domain 1"/>
    <property type="match status" value="1"/>
</dbReference>
<dbReference type="InterPro" id="IPR006133">
    <property type="entry name" value="DNA-dir_DNA_pol_B_exonuc"/>
</dbReference>
<dbReference type="Pfam" id="PF08490">
    <property type="entry name" value="DUF1744"/>
    <property type="match status" value="1"/>
</dbReference>
<proteinExistence type="inferred from homology"/>
<evidence type="ECO:0000256" key="9">
    <source>
        <dbReference type="ARBA" id="ARBA00022833"/>
    </source>
</evidence>
<feature type="compositionally biased region" description="Basic and acidic residues" evidence="16">
    <location>
        <begin position="1230"/>
        <end position="1241"/>
    </location>
</feature>
<dbReference type="Gene3D" id="1.10.287.690">
    <property type="entry name" value="Helix hairpin bin"/>
    <property type="match status" value="1"/>
</dbReference>
<evidence type="ECO:0000256" key="14">
    <source>
        <dbReference type="ARBA" id="ARBA00023242"/>
    </source>
</evidence>
<dbReference type="InterPro" id="IPR042087">
    <property type="entry name" value="DNA_pol_B_thumb"/>
</dbReference>
<evidence type="ECO:0000256" key="5">
    <source>
        <dbReference type="ARBA" id="ARBA00022695"/>
    </source>
</evidence>
<dbReference type="SUPFAM" id="SSF53098">
    <property type="entry name" value="Ribonuclease H-like"/>
    <property type="match status" value="1"/>
</dbReference>
<keyword evidence="10 15" id="KW-0239">DNA-directed DNA polymerase</keyword>
<comment type="catalytic activity">
    <reaction evidence="15">
        <text>DNA(n) + a 2'-deoxyribonucleoside 5'-triphosphate = DNA(n+1) + diphosphate</text>
        <dbReference type="Rhea" id="RHEA:22508"/>
        <dbReference type="Rhea" id="RHEA-COMP:17339"/>
        <dbReference type="Rhea" id="RHEA-COMP:17340"/>
        <dbReference type="ChEBI" id="CHEBI:33019"/>
        <dbReference type="ChEBI" id="CHEBI:61560"/>
        <dbReference type="ChEBI" id="CHEBI:173112"/>
        <dbReference type="EC" id="2.7.7.7"/>
    </reaction>
</comment>
<evidence type="ECO:0000256" key="2">
    <source>
        <dbReference type="ARBA" id="ARBA00005755"/>
    </source>
</evidence>
<keyword evidence="9 15" id="KW-0862">Zinc</keyword>
<comment type="cofactor">
    <cofactor evidence="15">
        <name>[4Fe-4S] cluster</name>
        <dbReference type="ChEBI" id="CHEBI:49883"/>
    </cofactor>
</comment>
<evidence type="ECO:0000256" key="8">
    <source>
        <dbReference type="ARBA" id="ARBA00022771"/>
    </source>
</evidence>
<evidence type="ECO:0000256" key="1">
    <source>
        <dbReference type="ARBA" id="ARBA00004123"/>
    </source>
</evidence>
<comment type="similarity">
    <text evidence="2 15">Belongs to the DNA polymerase type-B family.</text>
</comment>
<keyword evidence="8 15" id="KW-0863">Zinc-finger</keyword>
<dbReference type="Gene3D" id="3.90.1600.10">
    <property type="entry name" value="Palm domain of DNA polymerase"/>
    <property type="match status" value="1"/>
</dbReference>
<evidence type="ECO:0000313" key="18">
    <source>
        <dbReference type="EMBL" id="BET00192.1"/>
    </source>
</evidence>
<dbReference type="CDD" id="cd05535">
    <property type="entry name" value="POLBc_epsilon"/>
    <property type="match status" value="1"/>
</dbReference>
<keyword evidence="3 15" id="KW-0004">4Fe-4S</keyword>
<name>A0ABN7B718_9HEMI</name>
<keyword evidence="11 15" id="KW-0408">Iron</keyword>
<evidence type="ECO:0000256" key="16">
    <source>
        <dbReference type="SAM" id="MobiDB-lite"/>
    </source>
</evidence>
<dbReference type="InterPro" id="IPR006172">
    <property type="entry name" value="DNA-dir_DNA_pol_B"/>
</dbReference>
<dbReference type="InterPro" id="IPR029703">
    <property type="entry name" value="POL2"/>
</dbReference>
<feature type="region of interest" description="Disordered" evidence="16">
    <location>
        <begin position="1272"/>
        <end position="1296"/>
    </location>
</feature>
<sequence length="2262" mass="257681">MVLQNTGKYNKPKEGGKKDGKPSGEDNSDYRLRMSQETDAIDSRYGFERVKDHQERVGFLINMHSTEILDEDKRLISAVDYYFIQEDGSRFKVSLPYQPYFLILVRKDCIQEVTAFLSKKFAGVIAGIETVIKEDLDLPNHLIGLKQRYVKLTFASVSDLMTVRKTILQSVRKNKKREAGHTFYTEMLENAIANKEDTGITKKSSDHLESIIDIREYDVPYHVRVSIDNKIFVSLWYSIKSRGANLPPIFTRRDDIIDRPDSIVLAFDIETTKLPLKFPDSAVDQIMMISYMIDGQGYLITNREIISCDVEDFEYTPKPEFEGFFTIFNEPNEAGVLQRFFEHIMEVRPHIVVTYNGDFFDWPFVETRAAIHGMNMKKEIGYSKGKDGIYACRASMHMDCLCWVKRDSYLPVGSQNLKAVAKAKLRYDPVELDPEDMCRMAVEQPQVLSNYSVSDAVATYYLYMKYVHPFIFALCTIIPMEPDEVLRKGSGTLCETLLMVEAYHANIVFPNKEEAQLNKMTSDGHVLDQETYVGGHVEALESGVFRADIPCRFRMVPAAFDMLISTVEKALKHAIEEEEKIPLETVTNFEEVSNEIKSRLAELRDTPNRMETPMIYHLDVGAMYPNIILTNRLQPSAIVDETVCAACDFNKPGALCQRDMSWMWRGEILPASRSEFHRIQQQLETEKFPPAAPGGPPRAFHELSKEDQAAAEKKRLTDYCRKAYKKTKVTRLEERTTTICQKENSFYVDTVRAFRDRRYEYKGLNKVAKKQVADAIAKGDAGEIKTAKNREILYDSLQLAHKCILNSFYGYVMRKGARWHSMEMAGITCYTGANIITKAREIIEQVGRPLELDTDGIWCILPASFPENYVINSTKPGKAKVTISYPNAVLNSMVKEHFTNHVYHELVDKENMKYEIRSENSIFFEVDGPYLGMVLPASKEEGKRLKKRYAVFNFDGSLAELKGFEVKRRGELQLIKIFQSSVFEAFLKGDTLEKCYESVAKVANYWLDVLYSKACNMPDSELFELISENKSMSRKLEDYGSQKSTSISTAKRLAEFLGDQMVKDAGLACKYVISKKPEGSPVTERAIPLAIFQAEESVKRHHLRKWLKDSSLQDIDIRQVLDWDYYIERLGGTIQKIITIPAAMQGLSNPVPRVRHPDWLHKKMLEKTDVLKQRKISELFSKAPKTSQNCRNDDDPDDPAPRDIEDLVSPSSSSTGGRPVANVTKRKRQTSPEKKTYKTYREALGPPPKLGTTKKEITEWITYHKKKWAWQKEARGSVNNKKKSRLSNNDRPMPVANPRGPSHTLGGFLQKAQHTLLNSTWQIIQIAPTNSPGVMRVWALVGSELHQIRLIVPRIFYVNHRVPKEELPGALYKKCNRILPRSRPMFYLYEYTVPEEVYQEHSNDLINDLSTPDVEGIYETQVPLLFRSLLKLGCVCAVDRGEARRLASALTENNTFMLQHLQFKTVAYQNYLDKVETNLKHLYLYVSHAPTGSRAFYALFLPPVKRATIIVLDSVKTNQMPNLASMYSAERAAKLERAKDDIELPPAGIVFDTKFETDPKQVYKHIQASLQIYRDEKKGPTLIAVQSQKDIGFLTSAMPTLNSWPIVPIHVQDKDSIFNVLDWQRVGSKLIIKHFLNMEPALALQTEQCRYFHVPLGNVPQDVTLFGADLFYARHLLKNNFALWCSESEKPDLGGREADDNRLLTDFEESSNVVTNNPGCYSTVCVELDIDSLAVNTLLQAHHVHDIEGASAGIGFDTLPTASIDEMVGGQVPTLTAYDETALCSGAFRILRHMVSAWLRDVSVFRNVFADLQIVHFYRWLRSPNALLYDPALRRSLHNLMKKLFMQLVAEFKRLGSVIIFANFNKIIICTKKRTVEDAIGYVEYVVSNIRNKELFHSIQMTYNQCWEYLMWLDPANHGGVRGKLPDGLGDAGEGNENSLRTSGVPFDETDSGGPEIVMNWNLSEFLPEEANVQGHFTTIIATYISTIYQFMAESEPVLGTPMRRQTTASQATQTAPTGVGAHLSTAEFAKNLIKGELSQKLFTVCQRIHKRLPSYEIAKLDTINFVEIMGNEKKTITPSLEFVKSVCKVLSLDSSVEEEVMSLRRNLLRLIDVGEFSDAAEWSDPCPSVVLPEVICRSCNHCRDIDLCKDSFRSVDNDVYYWQCPVCSTNYDNTEIEALLLDIVNRKSMAYVLQDLQCKKCLMIKMENMTEHCTCAGQFQTLINRADLGKYLKTFGGIAQHYNMPLLLDSIKWILRMNPTL</sequence>
<dbReference type="InterPro" id="IPR055191">
    <property type="entry name" value="POL2_thumb"/>
</dbReference>
<organism evidence="18 19">
    <name type="scientific">Nesidiocoris tenuis</name>
    <dbReference type="NCBI Taxonomy" id="355587"/>
    <lineage>
        <taxon>Eukaryota</taxon>
        <taxon>Metazoa</taxon>
        <taxon>Ecdysozoa</taxon>
        <taxon>Arthropoda</taxon>
        <taxon>Hexapoda</taxon>
        <taxon>Insecta</taxon>
        <taxon>Pterygota</taxon>
        <taxon>Neoptera</taxon>
        <taxon>Paraneoptera</taxon>
        <taxon>Hemiptera</taxon>
        <taxon>Heteroptera</taxon>
        <taxon>Panheteroptera</taxon>
        <taxon>Cimicomorpha</taxon>
        <taxon>Miridae</taxon>
        <taxon>Dicyphina</taxon>
        <taxon>Nesidiocoris</taxon>
    </lineage>
</organism>
<keyword evidence="19" id="KW-1185">Reference proteome</keyword>
<accession>A0ABN7B718</accession>
<dbReference type="InterPro" id="IPR054475">
    <property type="entry name" value="Znf-DPOE"/>
</dbReference>